<gene>
    <name evidence="2" type="ORF">EFK50_00375</name>
</gene>
<dbReference type="Proteomes" id="UP000267128">
    <property type="component" value="Unassembled WGS sequence"/>
</dbReference>
<dbReference type="Pfam" id="PF13529">
    <property type="entry name" value="Peptidase_C39_2"/>
    <property type="match status" value="1"/>
</dbReference>
<dbReference type="AlphaFoldDB" id="A0A3N0CT69"/>
<dbReference type="EMBL" id="RJSE01000001">
    <property type="protein sequence ID" value="RNL66123.1"/>
    <property type="molecule type" value="Genomic_DNA"/>
</dbReference>
<keyword evidence="3" id="KW-1185">Reference proteome</keyword>
<sequence length="437" mass="46717">MRFPDPRARLARAISHPRVVVLLVTTALVLVPLGVAVHRLAPQPADTARLTATAPVPSSFAATTSDADFARGTRTGTAIGSGAVRLGNGTATRTWAGRTYEYGSWSSAWTTPARTFTRLVPSWTATTPPGSWVQVLVQVRDGAGKVSTAKDLGRWSTGDAILKRSSAGSQSDKVARVATDTVVATGRALSSYRLTVRLMRTPGRSGPVLTAVGAVTSTPATSVPPTSLPLRRTAISLAVPRYSQMTHRGQAPQYGGGGEAWCSPTSLAMVLGYFKRLPAASTYTWVPRRYADRFVNHLARLTYDHAYEGTGNWPFNTAYAATRTGNAFVTRLANLRMAERFVRAGIPLTLSIRFARGGLAGAPISSTPGHLLVLTGFTAAGNPIVNDPAAPTNASVRRTYDRAQFERAWLRGSDGMAYVVHDAAHPLPTRPRGVRNW</sequence>
<dbReference type="OrthoDB" id="9789941at2"/>
<evidence type="ECO:0000313" key="2">
    <source>
        <dbReference type="EMBL" id="RNL66123.1"/>
    </source>
</evidence>
<evidence type="ECO:0000259" key="1">
    <source>
        <dbReference type="Pfam" id="PF13529"/>
    </source>
</evidence>
<dbReference type="InterPro" id="IPR039564">
    <property type="entry name" value="Peptidase_C39-like"/>
</dbReference>
<dbReference type="RefSeq" id="WP_123225568.1">
    <property type="nucleotide sequence ID" value="NZ_RJSE01000001.1"/>
</dbReference>
<comment type="caution">
    <text evidence="2">The sequence shown here is derived from an EMBL/GenBank/DDBJ whole genome shotgun (WGS) entry which is preliminary data.</text>
</comment>
<feature type="domain" description="Peptidase C39-like" evidence="1">
    <location>
        <begin position="237"/>
        <end position="389"/>
    </location>
</feature>
<proteinExistence type="predicted"/>
<dbReference type="Gene3D" id="3.90.70.10">
    <property type="entry name" value="Cysteine proteinases"/>
    <property type="match status" value="1"/>
</dbReference>
<evidence type="ECO:0000313" key="3">
    <source>
        <dbReference type="Proteomes" id="UP000267128"/>
    </source>
</evidence>
<organism evidence="2 3">
    <name type="scientific">Nocardioides marmoriginsengisoli</name>
    <dbReference type="NCBI Taxonomy" id="661483"/>
    <lineage>
        <taxon>Bacteria</taxon>
        <taxon>Bacillati</taxon>
        <taxon>Actinomycetota</taxon>
        <taxon>Actinomycetes</taxon>
        <taxon>Propionibacteriales</taxon>
        <taxon>Nocardioidaceae</taxon>
        <taxon>Nocardioides</taxon>
    </lineage>
</organism>
<reference evidence="2 3" key="1">
    <citation type="submission" date="2018-11" db="EMBL/GenBank/DDBJ databases">
        <authorList>
            <person name="Li F."/>
        </authorList>
    </citation>
    <scope>NUCLEOTIDE SEQUENCE [LARGE SCALE GENOMIC DNA]</scope>
    <source>
        <strain evidence="2 3">Gsoil 097</strain>
    </source>
</reference>
<name>A0A3N0CT69_9ACTN</name>
<protein>
    <submittedName>
        <fullName evidence="2">Peptidase C39 family protein</fullName>
    </submittedName>
</protein>
<accession>A0A3N0CT69</accession>